<sequence>MEVKQEFSEDTFNKEIYSNEVNDTLLDSFKNEIKKEPNRENTNDILFDNPDLIDLSLLKTEIEEDEKKLTLFEEEQTNEMGLPQEKETAEIMNRPMRRPKMKHASLAVSNTRHFRQRDQMYASNQQQNSN</sequence>
<proteinExistence type="predicted"/>
<accession>A0A6P7G561</accession>
<reference evidence="2" key="1">
    <citation type="submission" date="2025-08" db="UniProtKB">
        <authorList>
            <consortium name="RefSeq"/>
        </authorList>
    </citation>
    <scope>IDENTIFICATION</scope>
    <source>
        <tissue evidence="2">Whole insect</tissue>
    </source>
</reference>
<evidence type="ECO:0000313" key="2">
    <source>
        <dbReference type="RefSeq" id="XP_028139660.1"/>
    </source>
</evidence>
<organism evidence="2">
    <name type="scientific">Diabrotica virgifera virgifera</name>
    <name type="common">western corn rootworm</name>
    <dbReference type="NCBI Taxonomy" id="50390"/>
    <lineage>
        <taxon>Eukaryota</taxon>
        <taxon>Metazoa</taxon>
        <taxon>Ecdysozoa</taxon>
        <taxon>Arthropoda</taxon>
        <taxon>Hexapoda</taxon>
        <taxon>Insecta</taxon>
        <taxon>Pterygota</taxon>
        <taxon>Neoptera</taxon>
        <taxon>Endopterygota</taxon>
        <taxon>Coleoptera</taxon>
        <taxon>Polyphaga</taxon>
        <taxon>Cucujiformia</taxon>
        <taxon>Chrysomeloidea</taxon>
        <taxon>Chrysomelidae</taxon>
        <taxon>Galerucinae</taxon>
        <taxon>Diabroticina</taxon>
        <taxon>Diabroticites</taxon>
        <taxon>Diabrotica</taxon>
    </lineage>
</organism>
<dbReference type="AlphaFoldDB" id="A0A6P7G561"/>
<name>A0A6P7G561_DIAVI</name>
<feature type="region of interest" description="Disordered" evidence="1">
    <location>
        <begin position="76"/>
        <end position="130"/>
    </location>
</feature>
<feature type="compositionally biased region" description="Polar residues" evidence="1">
    <location>
        <begin position="121"/>
        <end position="130"/>
    </location>
</feature>
<protein>
    <submittedName>
        <fullName evidence="2">Uncharacterized protein LOC114333864 isoform X2</fullName>
    </submittedName>
</protein>
<dbReference type="RefSeq" id="XP_028139660.1">
    <property type="nucleotide sequence ID" value="XM_028283859.1"/>
</dbReference>
<evidence type="ECO:0000256" key="1">
    <source>
        <dbReference type="SAM" id="MobiDB-lite"/>
    </source>
</evidence>
<gene>
    <name evidence="2" type="primary">LOC114333864</name>
</gene>